<feature type="chain" id="PRO_5005190575" description="Plastid lipid-associated protein/fibrillin conserved domain-containing protein" evidence="1">
    <location>
        <begin position="22"/>
        <end position="240"/>
    </location>
</feature>
<evidence type="ECO:0000313" key="2">
    <source>
        <dbReference type="EMBL" id="CEM30236.1"/>
    </source>
</evidence>
<dbReference type="VEuPathDB" id="CryptoDB:Cvel_22237"/>
<proteinExistence type="predicted"/>
<accession>A0A0G4GJV9</accession>
<evidence type="ECO:0000256" key="1">
    <source>
        <dbReference type="SAM" id="SignalP"/>
    </source>
</evidence>
<dbReference type="AlphaFoldDB" id="A0A0G4GJV9"/>
<organism evidence="2">
    <name type="scientific">Chromera velia CCMP2878</name>
    <dbReference type="NCBI Taxonomy" id="1169474"/>
    <lineage>
        <taxon>Eukaryota</taxon>
        <taxon>Sar</taxon>
        <taxon>Alveolata</taxon>
        <taxon>Colpodellida</taxon>
        <taxon>Chromeraceae</taxon>
        <taxon>Chromera</taxon>
    </lineage>
</organism>
<gene>
    <name evidence="2" type="ORF">Cvel_22237</name>
</gene>
<reference evidence="2" key="1">
    <citation type="submission" date="2014-11" db="EMBL/GenBank/DDBJ databases">
        <authorList>
            <person name="Otto D Thomas"/>
            <person name="Naeem Raeece"/>
        </authorList>
    </citation>
    <scope>NUCLEOTIDE SEQUENCE</scope>
</reference>
<dbReference type="PANTHER" id="PTHR35690:SF1">
    <property type="entry name" value="OS01G0363500 PROTEIN"/>
    <property type="match status" value="1"/>
</dbReference>
<dbReference type="PANTHER" id="PTHR35690">
    <property type="entry name" value="OS01G0363500 PROTEIN"/>
    <property type="match status" value="1"/>
</dbReference>
<sequence>MHVCGSVLGALLLAQASSWRAVPPFGGFVAGRTGTPLVARRGERRISRMQAAEATLEENTAAVSPEVTEAVSRIREAASAKTVEKGVLIEAMRLVEKKKGALKKAGLTKDWKEKLDGTWRLIFTAGDDGKGLGYVFFEACQTWRPSASPKPSIENGVFLFGIPVLTFSGPFKWSDATTTLAFTFDKLKAGPLELSIGSWESEEKMEKMQGPSFKFIWIDDQIVVARGRSGGLAVWLKDSD</sequence>
<feature type="signal peptide" evidence="1">
    <location>
        <begin position="1"/>
        <end position="21"/>
    </location>
</feature>
<protein>
    <recommendedName>
        <fullName evidence="3">Plastid lipid-associated protein/fibrillin conserved domain-containing protein</fullName>
    </recommendedName>
</protein>
<evidence type="ECO:0008006" key="3">
    <source>
        <dbReference type="Google" id="ProtNLM"/>
    </source>
</evidence>
<name>A0A0G4GJV9_9ALVE</name>
<dbReference type="EMBL" id="CDMZ01001286">
    <property type="protein sequence ID" value="CEM30236.1"/>
    <property type="molecule type" value="Genomic_DNA"/>
</dbReference>
<keyword evidence="1" id="KW-0732">Signal</keyword>